<dbReference type="Proteomes" id="UP000424527">
    <property type="component" value="Unassembled WGS sequence"/>
</dbReference>
<dbReference type="EMBL" id="REGW02000013">
    <property type="protein sequence ID" value="KAE8287813.1"/>
    <property type="molecule type" value="Genomic_DNA"/>
</dbReference>
<protein>
    <submittedName>
        <fullName evidence="1">General transcription factor II-I repeat domain-containing protein 2B</fullName>
    </submittedName>
</protein>
<sequence>MYDKITGKERSEKLKQLEASLISQQQYFARARESNENATKASYEVAALIAKHSKPFTEGEFIKDCVMTIVKKICPEKQQEFAKVCLALDITKHLNALNTSLQGPDAVISQLYSHIKAFGTKLKLFERHLSQSQPNTAHFSALQEIMTRFPQSNVSAQMRRYASDISSLAEEFRQRFQDFAAIEKEIAIFSSPFSVDTDDVPDHLQLELIELQCDAESRSRHQQLSLANFYRQLDKDRFREIRAFAKKMLSLFGSTYLCEKTFSVMNLNKSRVRTRLTDSHLRDTLRINTTAFEPDLAFVLQSRSQYHPSH</sequence>
<accession>A0A6G0I923</accession>
<evidence type="ECO:0000313" key="1">
    <source>
        <dbReference type="EMBL" id="KAE8287813.1"/>
    </source>
</evidence>
<evidence type="ECO:0000313" key="2">
    <source>
        <dbReference type="Proteomes" id="UP000424527"/>
    </source>
</evidence>
<name>A0A6G0I923_LARCR</name>
<dbReference type="AlphaFoldDB" id="A0A6G0I923"/>
<proteinExistence type="predicted"/>
<organism evidence="1 2">
    <name type="scientific">Larimichthys crocea</name>
    <name type="common">Large yellow croaker</name>
    <name type="synonym">Pseudosciaena crocea</name>
    <dbReference type="NCBI Taxonomy" id="215358"/>
    <lineage>
        <taxon>Eukaryota</taxon>
        <taxon>Metazoa</taxon>
        <taxon>Chordata</taxon>
        <taxon>Craniata</taxon>
        <taxon>Vertebrata</taxon>
        <taxon>Euteleostomi</taxon>
        <taxon>Actinopterygii</taxon>
        <taxon>Neopterygii</taxon>
        <taxon>Teleostei</taxon>
        <taxon>Neoteleostei</taxon>
        <taxon>Acanthomorphata</taxon>
        <taxon>Eupercaria</taxon>
        <taxon>Sciaenidae</taxon>
        <taxon>Larimichthys</taxon>
    </lineage>
</organism>
<dbReference type="PANTHER" id="PTHR45913">
    <property type="entry name" value="EPM2A-INTERACTING PROTEIN 1"/>
    <property type="match status" value="1"/>
</dbReference>
<keyword evidence="2" id="KW-1185">Reference proteome</keyword>
<gene>
    <name evidence="1" type="ORF">D5F01_LYC13870</name>
</gene>
<reference evidence="1 2" key="1">
    <citation type="submission" date="2019-07" db="EMBL/GenBank/DDBJ databases">
        <title>Chromosome genome assembly for large yellow croaker.</title>
        <authorList>
            <person name="Xiao S."/>
        </authorList>
    </citation>
    <scope>NUCLEOTIDE SEQUENCE [LARGE SCALE GENOMIC DNA]</scope>
    <source>
        <strain evidence="1">JMULYC20181020</strain>
        <tissue evidence="1">Muscle</tissue>
    </source>
</reference>
<comment type="caution">
    <text evidence="1">The sequence shown here is derived from an EMBL/GenBank/DDBJ whole genome shotgun (WGS) entry which is preliminary data.</text>
</comment>
<dbReference type="PANTHER" id="PTHR45913:SF9">
    <property type="entry name" value="GENERAL TRANSCRIPTION FACTOR II-I REPEAT DOMAIN-CONTAINING PROTEIN 2-LIKE-RELATED"/>
    <property type="match status" value="1"/>
</dbReference>